<keyword evidence="2" id="KW-1185">Reference proteome</keyword>
<reference evidence="1 2" key="1">
    <citation type="submission" date="2024-02" db="EMBL/GenBank/DDBJ databases">
        <authorList>
            <person name="Vignale AGUSTIN F."/>
            <person name="Sosa J E."/>
            <person name="Modenutti C."/>
        </authorList>
    </citation>
    <scope>NUCLEOTIDE SEQUENCE [LARGE SCALE GENOMIC DNA]</scope>
</reference>
<accession>A0ABC8S824</accession>
<sequence length="389" mass="44268">MHSKFPLKAHLRAPPHFSRIHYQPHQVLFKVVCCDRNSSSSSPSPSSSDKKSWLKLVGQSLGDSRWKFDDIDANALQETLKLWLSKTQNFLNEVRSPLVKNVHDGKPVLENKFDTQDMEDIFMAEQTIDSRTPSGDLSSAAIVSIEQFSRMNGLTGQRMQMIFKALVPVSLHNDARNLVEYCCFRFLCRDSSEVHPCLKEPAFRKLIFLTMLAWEYPYCNRKDSQANSSERASFQRRLVGEEAFVRIAPAISGVADWSTAHNLFKALTGDEQGISYSLWSMYIEQLLIVHERPRAYNSEDYPHLSSERILCLSSGRKRPVLKWENNMAWPGKLTLTDRALYFEAVGLAGQRHALRLDLTREGSRVEKTRVGPFGSDLFDSAVSVTYGPE</sequence>
<dbReference type="Proteomes" id="UP001642360">
    <property type="component" value="Unassembled WGS sequence"/>
</dbReference>
<protein>
    <submittedName>
        <fullName evidence="1">Uncharacterized protein</fullName>
    </submittedName>
</protein>
<organism evidence="1 2">
    <name type="scientific">Ilex paraguariensis</name>
    <name type="common">yerba mate</name>
    <dbReference type="NCBI Taxonomy" id="185542"/>
    <lineage>
        <taxon>Eukaryota</taxon>
        <taxon>Viridiplantae</taxon>
        <taxon>Streptophyta</taxon>
        <taxon>Embryophyta</taxon>
        <taxon>Tracheophyta</taxon>
        <taxon>Spermatophyta</taxon>
        <taxon>Magnoliopsida</taxon>
        <taxon>eudicotyledons</taxon>
        <taxon>Gunneridae</taxon>
        <taxon>Pentapetalae</taxon>
        <taxon>asterids</taxon>
        <taxon>campanulids</taxon>
        <taxon>Aquifoliales</taxon>
        <taxon>Aquifoliaceae</taxon>
        <taxon>Ilex</taxon>
    </lineage>
</organism>
<evidence type="ECO:0000313" key="2">
    <source>
        <dbReference type="Proteomes" id="UP001642360"/>
    </source>
</evidence>
<name>A0ABC8S824_9AQUA</name>
<comment type="caution">
    <text evidence="1">The sequence shown here is derived from an EMBL/GenBank/DDBJ whole genome shotgun (WGS) entry which is preliminary data.</text>
</comment>
<dbReference type="PANTHER" id="PTHR31860">
    <property type="entry name" value="HEAT-INDUCIBLE TRANSCRIPTION REPRESSOR (DUF639)-RELATED"/>
    <property type="match status" value="1"/>
</dbReference>
<dbReference type="PANTHER" id="PTHR31860:SF3">
    <property type="entry name" value="PROTEIN, PUTATIVE (DUF639)-RELATED"/>
    <property type="match status" value="1"/>
</dbReference>
<dbReference type="AlphaFoldDB" id="A0ABC8S824"/>
<gene>
    <name evidence="1" type="ORF">ILEXP_LOCUS19339</name>
</gene>
<evidence type="ECO:0000313" key="1">
    <source>
        <dbReference type="EMBL" id="CAK9151183.1"/>
    </source>
</evidence>
<dbReference type="EMBL" id="CAUOFW020002103">
    <property type="protein sequence ID" value="CAK9151183.1"/>
    <property type="molecule type" value="Genomic_DNA"/>
</dbReference>
<proteinExistence type="predicted"/>